<dbReference type="Pfam" id="PF00128">
    <property type="entry name" value="Alpha-amylase"/>
    <property type="match status" value="1"/>
</dbReference>
<keyword evidence="2" id="KW-0325">Glycoprotein</keyword>
<dbReference type="InterPro" id="IPR006047">
    <property type="entry name" value="GH13_cat_dom"/>
</dbReference>
<dbReference type="Gene3D" id="3.20.20.80">
    <property type="entry name" value="Glycosidases"/>
    <property type="match status" value="1"/>
</dbReference>
<keyword evidence="4" id="KW-1185">Reference proteome</keyword>
<dbReference type="InterPro" id="IPR017853">
    <property type="entry name" value="GH"/>
</dbReference>
<dbReference type="KEGG" id="kba:A0U89_00085"/>
<dbReference type="EMBL" id="CP014674">
    <property type="protein sequence ID" value="AOX15786.1"/>
    <property type="molecule type" value="Genomic_DNA"/>
</dbReference>
<dbReference type="FunFam" id="3.90.400.10:FF:000001">
    <property type="entry name" value="Maltase A3, isoform A"/>
    <property type="match status" value="1"/>
</dbReference>
<reference evidence="3 4" key="1">
    <citation type="journal article" date="2016" name="Microb. Cell Fact.">
        <title>Dissection of exopolysaccharide biosynthesis in Kozakia baliensis.</title>
        <authorList>
            <person name="Brandt J.U."/>
            <person name="Jakob F."/>
            <person name="Behr J."/>
            <person name="Geissler A.J."/>
            <person name="Vogel R.F."/>
        </authorList>
    </citation>
    <scope>NUCLEOTIDE SEQUENCE [LARGE SCALE GENOMIC DNA]</scope>
    <source>
        <strain evidence="3 4">DSM 14400</strain>
    </source>
</reference>
<dbReference type="Gene3D" id="3.90.400.10">
    <property type="entry name" value="Oligo-1,6-glucosidase, Domain 2"/>
    <property type="match status" value="1"/>
</dbReference>
<evidence type="ECO:0000313" key="3">
    <source>
        <dbReference type="EMBL" id="AOX15786.1"/>
    </source>
</evidence>
<dbReference type="SUPFAM" id="SSF51445">
    <property type="entry name" value="(Trans)glycosidases"/>
    <property type="match status" value="1"/>
</dbReference>
<evidence type="ECO:0000256" key="1">
    <source>
        <dbReference type="ARBA" id="ARBA00008061"/>
    </source>
</evidence>
<dbReference type="InterPro" id="IPR045857">
    <property type="entry name" value="O16G_dom_2"/>
</dbReference>
<dbReference type="PANTHER" id="PTHR10357:SF179">
    <property type="entry name" value="NEUTRAL AND BASIC AMINO ACID TRANSPORT PROTEIN RBAT"/>
    <property type="match status" value="1"/>
</dbReference>
<dbReference type="RefSeq" id="WP_070401662.1">
    <property type="nucleotide sequence ID" value="NZ_BJVW01000007.1"/>
</dbReference>
<dbReference type="GO" id="GO:0004556">
    <property type="term" value="F:alpha-amylase activity"/>
    <property type="evidence" value="ECO:0007669"/>
    <property type="project" value="TreeGrafter"/>
</dbReference>
<dbReference type="GO" id="GO:0009313">
    <property type="term" value="P:oligosaccharide catabolic process"/>
    <property type="evidence" value="ECO:0007669"/>
    <property type="project" value="TreeGrafter"/>
</dbReference>
<accession>A0A1D8UQ89</accession>
<organism evidence="3 4">
    <name type="scientific">Kozakia baliensis</name>
    <dbReference type="NCBI Taxonomy" id="153496"/>
    <lineage>
        <taxon>Bacteria</taxon>
        <taxon>Pseudomonadati</taxon>
        <taxon>Pseudomonadota</taxon>
        <taxon>Alphaproteobacteria</taxon>
        <taxon>Acetobacterales</taxon>
        <taxon>Acetobacteraceae</taxon>
        <taxon>Kozakia</taxon>
    </lineage>
</organism>
<comment type="similarity">
    <text evidence="1">Belongs to the glycosyl hydrolase 13 family.</text>
</comment>
<dbReference type="OrthoDB" id="9805159at2"/>
<dbReference type="CDD" id="cd11332">
    <property type="entry name" value="AmyAc_OligoGlu_TS"/>
    <property type="match status" value="1"/>
</dbReference>
<proteinExistence type="inferred from homology"/>
<dbReference type="Proteomes" id="UP000179145">
    <property type="component" value="Chromosome"/>
</dbReference>
<dbReference type="SMART" id="SM00642">
    <property type="entry name" value="Aamy"/>
    <property type="match status" value="1"/>
</dbReference>
<gene>
    <name evidence="3" type="ORF">A0U89_00085</name>
</gene>
<dbReference type="STRING" id="153496.A0U89_00085"/>
<dbReference type="PANTHER" id="PTHR10357">
    <property type="entry name" value="ALPHA-AMYLASE FAMILY MEMBER"/>
    <property type="match status" value="1"/>
</dbReference>
<name>A0A1D8UQ89_9PROT</name>
<dbReference type="eggNOG" id="COG0366">
    <property type="taxonomic scope" value="Bacteria"/>
</dbReference>
<dbReference type="AlphaFoldDB" id="A0A1D8UQ89"/>
<evidence type="ECO:0000313" key="4">
    <source>
        <dbReference type="Proteomes" id="UP000179145"/>
    </source>
</evidence>
<sequence length="552" mass="62519">MPVSTKPSFWWRHAVIYQIYPRSFADSNGDGIGDLPGIATHLPYLVKLGVDAIWLSPCFRSPQIDAGYDVSDYRDIDPIFGTRADFEHLISEAHGAGLRVIADLVPNHTSDQHPWFQQALLSPPGSPERARYIFRDGKGKHGELPPNNWKSVFGGIAWTKEPERAGSASRQWYLHLFDSRQPDLNWDNPEVRAEFEDILRFWLDRGVDGFRIDVAHGLIKGKGLPDFQVRATMVGDHDDKTPSDAPMWDREGIHDIYRSWRSILNTYPDERMLVAEAWVKPQERLARYVRSDEMHQAFNFDYLLTLWNAQAYRDVIDTSIQAMNAVGAPATWVMSNHDTVRHVTRLGLSIPGTRPPGIGENDEQPDEELGLRRARAAIFMTLGLPGSVTLYQGEELGLPEHTTMEARFRQDPAFFRTEGKEIGRDGCRIPFPWKADAPALGFNTTGKTWLPQPKSYKRYAVDQEEKNSDSTLALYRQLLKIRKERGLGDGALQWHESMEDVLDFENGSVRVVINFGTEEVPLPQGTIMASSLDLDQTKILPGNSAVWLENVD</sequence>
<protein>
    <submittedName>
        <fullName evidence="3">Alpha-amylase</fullName>
    </submittedName>
</protein>
<evidence type="ECO:0000256" key="2">
    <source>
        <dbReference type="ARBA" id="ARBA00023180"/>
    </source>
</evidence>